<dbReference type="EMBL" id="BK015488">
    <property type="protein sequence ID" value="DAE09574.1"/>
    <property type="molecule type" value="Genomic_DNA"/>
</dbReference>
<reference evidence="1" key="1">
    <citation type="journal article" date="2021" name="Proc. Natl. Acad. Sci. U.S.A.">
        <title>A Catalog of Tens of Thousands of Viruses from Human Metagenomes Reveals Hidden Associations with Chronic Diseases.</title>
        <authorList>
            <person name="Tisza M.J."/>
            <person name="Buck C.B."/>
        </authorList>
    </citation>
    <scope>NUCLEOTIDE SEQUENCE</scope>
    <source>
        <strain evidence="1">Ct96x5</strain>
    </source>
</reference>
<sequence length="32" mass="3878">MRPPYIIHVIKTRPPRFDIIAHSRETEVDYIL</sequence>
<name>A0A8S5PR66_9CAUD</name>
<organism evidence="1">
    <name type="scientific">Siphoviridae sp. ct96x5</name>
    <dbReference type="NCBI Taxonomy" id="2825367"/>
    <lineage>
        <taxon>Viruses</taxon>
        <taxon>Duplodnaviria</taxon>
        <taxon>Heunggongvirae</taxon>
        <taxon>Uroviricota</taxon>
        <taxon>Caudoviricetes</taxon>
    </lineage>
</organism>
<evidence type="ECO:0000313" key="1">
    <source>
        <dbReference type="EMBL" id="DAE09574.1"/>
    </source>
</evidence>
<accession>A0A8S5PR66</accession>
<protein>
    <submittedName>
        <fullName evidence="1">Uncharacterized protein</fullName>
    </submittedName>
</protein>
<proteinExistence type="predicted"/>